<dbReference type="PANTHER" id="PTHR10763:SF26">
    <property type="entry name" value="CELL DIVISION CONTROL PROTEIN 6 HOMOLOG"/>
    <property type="match status" value="1"/>
</dbReference>
<gene>
    <name evidence="5" type="ORF">XD48_0097</name>
</gene>
<dbReference type="AlphaFoldDB" id="A0A101E344"/>
<dbReference type="PATRIC" id="fig|2234.7.peg.736"/>
<dbReference type="Proteomes" id="UP000054015">
    <property type="component" value="Unassembled WGS sequence"/>
</dbReference>
<evidence type="ECO:0000256" key="1">
    <source>
        <dbReference type="ARBA" id="ARBA00022705"/>
    </source>
</evidence>
<name>A0A101E344_ARCFL</name>
<feature type="domain" description="Cdc6 C-terminal" evidence="4">
    <location>
        <begin position="276"/>
        <end position="345"/>
    </location>
</feature>
<protein>
    <submittedName>
        <fullName evidence="5">ORC1-type DNA replication protein</fullName>
    </submittedName>
</protein>
<accession>A0A101E344</accession>
<dbReference type="InterPro" id="IPR036390">
    <property type="entry name" value="WH_DNA-bd_sf"/>
</dbReference>
<evidence type="ECO:0000256" key="3">
    <source>
        <dbReference type="ARBA" id="ARBA00022840"/>
    </source>
</evidence>
<evidence type="ECO:0000256" key="2">
    <source>
        <dbReference type="ARBA" id="ARBA00022741"/>
    </source>
</evidence>
<dbReference type="GO" id="GO:0006260">
    <property type="term" value="P:DNA replication"/>
    <property type="evidence" value="ECO:0007669"/>
    <property type="project" value="UniProtKB-KW"/>
</dbReference>
<dbReference type="PANTHER" id="PTHR10763">
    <property type="entry name" value="CELL DIVISION CONTROL PROTEIN 6-RELATED"/>
    <property type="match status" value="1"/>
</dbReference>
<proteinExistence type="predicted"/>
<sequence length="351" mass="39771">MKLLSDLNVFDAEHIPEVVHFRDRQISALLENLEPALRGSSPVNTLLVGPPSTGKTCVLQKVLGEFRNCHTAYVRCQLADSTYRIMARVFETVCGHQAPQTGYPLVKIYDAVCERLIQDGRALILALDDVSEMSQLNKVLEVLLKADEEYGVRIGVVLVSNDVPVMEFPARAVLQADVIHFPLYSLDEMRVILADRARRGLGRFDAEVIDAVANVAFRHSDLRLGIKLLRKAGMIAEKRKAMKVELEDVERACSSTQSDFHFRNVLALRENERAVLKEIYLARDSPTTGEVYEAVREKMGYTTFFEILEKLERLRFIDLVYARKGRGNTRLIYRKYNVGEMLRAIEAVGLK</sequence>
<dbReference type="InterPro" id="IPR015163">
    <property type="entry name" value="Cdc6_C"/>
</dbReference>
<dbReference type="NCBIfam" id="TIGR02928">
    <property type="entry name" value="orc1/cdc6 family replication initiation protein"/>
    <property type="match status" value="1"/>
</dbReference>
<evidence type="ECO:0000259" key="4">
    <source>
        <dbReference type="SMART" id="SM01074"/>
    </source>
</evidence>
<comment type="caution">
    <text evidence="5">The sequence shown here is derived from an EMBL/GenBank/DDBJ whole genome shotgun (WGS) entry which is preliminary data.</text>
</comment>
<dbReference type="InterPro" id="IPR050311">
    <property type="entry name" value="ORC1/CDC6"/>
</dbReference>
<keyword evidence="1" id="KW-0235">DNA replication</keyword>
<dbReference type="InterPro" id="IPR055237">
    <property type="entry name" value="Cdc6_lid"/>
</dbReference>
<keyword evidence="2" id="KW-0547">Nucleotide-binding</keyword>
<dbReference type="GO" id="GO:0005524">
    <property type="term" value="F:ATP binding"/>
    <property type="evidence" value="ECO:0007669"/>
    <property type="project" value="UniProtKB-KW"/>
</dbReference>
<dbReference type="InterPro" id="IPR027417">
    <property type="entry name" value="P-loop_NTPase"/>
</dbReference>
<dbReference type="Pfam" id="PF22703">
    <property type="entry name" value="Cdc6_lid"/>
    <property type="match status" value="1"/>
</dbReference>
<dbReference type="EMBL" id="LGEX01000001">
    <property type="protein sequence ID" value="KUK07762.1"/>
    <property type="molecule type" value="Genomic_DNA"/>
</dbReference>
<dbReference type="Gene3D" id="1.10.8.60">
    <property type="match status" value="1"/>
</dbReference>
<keyword evidence="3" id="KW-0067">ATP-binding</keyword>
<dbReference type="SMART" id="SM01074">
    <property type="entry name" value="Cdc6_C"/>
    <property type="match status" value="1"/>
</dbReference>
<organism evidence="5 6">
    <name type="scientific">Archaeoglobus fulgidus</name>
    <dbReference type="NCBI Taxonomy" id="2234"/>
    <lineage>
        <taxon>Archaea</taxon>
        <taxon>Methanobacteriati</taxon>
        <taxon>Methanobacteriota</taxon>
        <taxon>Archaeoglobi</taxon>
        <taxon>Archaeoglobales</taxon>
        <taxon>Archaeoglobaceae</taxon>
        <taxon>Archaeoglobus</taxon>
    </lineage>
</organism>
<evidence type="ECO:0000313" key="5">
    <source>
        <dbReference type="EMBL" id="KUK07762.1"/>
    </source>
</evidence>
<dbReference type="SUPFAM" id="SSF46785">
    <property type="entry name" value="Winged helix' DNA-binding domain"/>
    <property type="match status" value="1"/>
</dbReference>
<dbReference type="InterPro" id="IPR014277">
    <property type="entry name" value="Orc1/Cdc6_arc"/>
</dbReference>
<dbReference type="Gene3D" id="3.40.50.300">
    <property type="entry name" value="P-loop containing nucleotide triphosphate hydrolases"/>
    <property type="match status" value="1"/>
</dbReference>
<reference evidence="6" key="1">
    <citation type="journal article" date="2015" name="MBio">
        <title>Genome-Resolved Metagenomic Analysis Reveals Roles for Candidate Phyla and Other Microbial Community Members in Biogeochemical Transformations in Oil Reservoirs.</title>
        <authorList>
            <person name="Hu P."/>
            <person name="Tom L."/>
            <person name="Singh A."/>
            <person name="Thomas B.C."/>
            <person name="Baker B.J."/>
            <person name="Piceno Y.M."/>
            <person name="Andersen G.L."/>
            <person name="Banfield J.F."/>
        </authorList>
    </citation>
    <scope>NUCLEOTIDE SEQUENCE [LARGE SCALE GENOMIC DNA]</scope>
</reference>
<evidence type="ECO:0000313" key="6">
    <source>
        <dbReference type="Proteomes" id="UP000054015"/>
    </source>
</evidence>
<dbReference type="SUPFAM" id="SSF52540">
    <property type="entry name" value="P-loop containing nucleoside triphosphate hydrolases"/>
    <property type="match status" value="1"/>
</dbReference>